<organism evidence="1">
    <name type="scientific">Dendroctonus ponderosae</name>
    <name type="common">Mountain pine beetle</name>
    <dbReference type="NCBI Taxonomy" id="77166"/>
    <lineage>
        <taxon>Eukaryota</taxon>
        <taxon>Metazoa</taxon>
        <taxon>Ecdysozoa</taxon>
        <taxon>Arthropoda</taxon>
        <taxon>Hexapoda</taxon>
        <taxon>Insecta</taxon>
        <taxon>Pterygota</taxon>
        <taxon>Neoptera</taxon>
        <taxon>Endopterygota</taxon>
        <taxon>Coleoptera</taxon>
        <taxon>Polyphaga</taxon>
        <taxon>Cucujiformia</taxon>
        <taxon>Curculionidae</taxon>
        <taxon>Scolytinae</taxon>
        <taxon>Dendroctonus</taxon>
    </lineage>
</organism>
<protein>
    <submittedName>
        <fullName evidence="1">Uncharacterized protein</fullName>
    </submittedName>
</protein>
<evidence type="ECO:0000313" key="1">
    <source>
        <dbReference type="EMBL" id="ENN76102.1"/>
    </source>
</evidence>
<gene>
    <name evidence="1" type="ORF">YQE_07367</name>
</gene>
<dbReference type="EMBL" id="KB740990">
    <property type="protein sequence ID" value="ENN76102.1"/>
    <property type="molecule type" value="Genomic_DNA"/>
</dbReference>
<dbReference type="OrthoDB" id="10254436at2759"/>
<dbReference type="Gene3D" id="2.40.50.1000">
    <property type="match status" value="2"/>
</dbReference>
<dbReference type="InterPro" id="IPR032440">
    <property type="entry name" value="Ribosomal_uS17_N"/>
</dbReference>
<dbReference type="FunFam" id="2.40.50.1000:FF:000013">
    <property type="entry name" value="40S ribosomal protein S11-like Protein"/>
    <property type="match status" value="1"/>
</dbReference>
<feature type="non-terminal residue" evidence="1">
    <location>
        <position position="1"/>
    </location>
</feature>
<reference evidence="1" key="1">
    <citation type="journal article" date="2013" name="Genome Biol.">
        <title>Draft genome of the mountain pine beetle, Dendroctonus ponderosae Hopkins, a major forest pest.</title>
        <authorList>
            <person name="Keeling C.I."/>
            <person name="Yuen M.M."/>
            <person name="Liao N.Y."/>
            <person name="Docking T.R."/>
            <person name="Chan S.K."/>
            <person name="Taylor G.A."/>
            <person name="Palmquist D.L."/>
            <person name="Jackman S.D."/>
            <person name="Nguyen A."/>
            <person name="Li M."/>
            <person name="Henderson H."/>
            <person name="Janes J.K."/>
            <person name="Zhao Y."/>
            <person name="Pandoh P."/>
            <person name="Moore R."/>
            <person name="Sperling F.A."/>
            <person name="Huber D.P."/>
            <person name="Birol I."/>
            <person name="Jones S.J."/>
            <person name="Bohlmann J."/>
        </authorList>
    </citation>
    <scope>NUCLEOTIDE SEQUENCE</scope>
</reference>
<proteinExistence type="predicted"/>
<sequence length="210" mass="24702">MADQTERAFQRQPTIFLNKKKGTAGKKSLRYHREVGLGFKTPRETERAFQKQPTVFSNPKLQSKKKVVRLSRNVGLGFKTPREEHLYGLFKLVLTFINFILFPIGNRRTLHRQEVSLHWKRLNPWTNPDRRCPENEDAENHRDSSRLPALHQEIQPFRKAPQEHVRPFVPLFQGRGNRRRCDDWGMQAVVQNSAIQCIESHQGEQLEEEL</sequence>
<dbReference type="AlphaFoldDB" id="N6UBS1"/>
<dbReference type="Pfam" id="PF16205">
    <property type="entry name" value="Ribosomal_S17_N"/>
    <property type="match status" value="2"/>
</dbReference>
<dbReference type="HOGENOM" id="CLU_1311264_0_0_1"/>
<name>N6UBS1_DENPD</name>
<accession>N6UBS1</accession>